<evidence type="ECO:0000256" key="4">
    <source>
        <dbReference type="ARBA" id="ARBA00022801"/>
    </source>
</evidence>
<organism evidence="7 8">
    <name type="scientific">Pseudomonas chlororaphis</name>
    <dbReference type="NCBI Taxonomy" id="587753"/>
    <lineage>
        <taxon>Bacteria</taxon>
        <taxon>Pseudomonadati</taxon>
        <taxon>Pseudomonadota</taxon>
        <taxon>Gammaproteobacteria</taxon>
        <taxon>Pseudomonadales</taxon>
        <taxon>Pseudomonadaceae</taxon>
        <taxon>Pseudomonas</taxon>
    </lineage>
</organism>
<evidence type="ECO:0000256" key="1">
    <source>
        <dbReference type="ARBA" id="ARBA00001947"/>
    </source>
</evidence>
<dbReference type="Gene3D" id="3.40.390.10">
    <property type="entry name" value="Collagenase (Catalytic Domain)"/>
    <property type="match status" value="1"/>
</dbReference>
<gene>
    <name evidence="7" type="ORF">NCTC7357_00038</name>
</gene>
<proteinExistence type="predicted"/>
<dbReference type="Pfam" id="PF01457">
    <property type="entry name" value="Peptidase_M8"/>
    <property type="match status" value="1"/>
</dbReference>
<dbReference type="GO" id="GO:0016020">
    <property type="term" value="C:membrane"/>
    <property type="evidence" value="ECO:0007669"/>
    <property type="project" value="InterPro"/>
</dbReference>
<evidence type="ECO:0000256" key="3">
    <source>
        <dbReference type="ARBA" id="ARBA00022723"/>
    </source>
</evidence>
<keyword evidence="4" id="KW-0378">Hydrolase</keyword>
<dbReference type="AlphaFoldDB" id="A0AAX3FMB7"/>
<accession>A0AAX3FMB7</accession>
<dbReference type="GO" id="GO:0006508">
    <property type="term" value="P:proteolysis"/>
    <property type="evidence" value="ECO:0007669"/>
    <property type="project" value="UniProtKB-KW"/>
</dbReference>
<protein>
    <submittedName>
        <fullName evidence="7">Leishmanolysin</fullName>
    </submittedName>
</protein>
<dbReference type="SUPFAM" id="SSF55486">
    <property type="entry name" value="Metalloproteases ('zincins'), catalytic domain"/>
    <property type="match status" value="1"/>
</dbReference>
<keyword evidence="5" id="KW-0862">Zinc</keyword>
<keyword evidence="2" id="KW-0645">Protease</keyword>
<dbReference type="InterPro" id="IPR001577">
    <property type="entry name" value="Peptidase_M8"/>
</dbReference>
<dbReference type="GO" id="GO:0004222">
    <property type="term" value="F:metalloendopeptidase activity"/>
    <property type="evidence" value="ECO:0007669"/>
    <property type="project" value="InterPro"/>
</dbReference>
<evidence type="ECO:0000256" key="6">
    <source>
        <dbReference type="ARBA" id="ARBA00023049"/>
    </source>
</evidence>
<comment type="cofactor">
    <cofactor evidence="1">
        <name>Zn(2+)</name>
        <dbReference type="ChEBI" id="CHEBI:29105"/>
    </cofactor>
</comment>
<dbReference type="InterPro" id="IPR024079">
    <property type="entry name" value="MetalloPept_cat_dom_sf"/>
</dbReference>
<name>A0AAX3FMB7_9PSED</name>
<keyword evidence="3" id="KW-0479">Metal-binding</keyword>
<keyword evidence="6" id="KW-0482">Metalloprotease</keyword>
<dbReference type="GO" id="GO:0046872">
    <property type="term" value="F:metal ion binding"/>
    <property type="evidence" value="ECO:0007669"/>
    <property type="project" value="UniProtKB-KW"/>
</dbReference>
<evidence type="ECO:0000256" key="5">
    <source>
        <dbReference type="ARBA" id="ARBA00022833"/>
    </source>
</evidence>
<sequence>MANLITYKIAADVNGQLKSAARIACNFWNRFVEPESSIVIRLGIFTSFGATIARAYEPYSKDDTIYGVIEFNTKFLAQFSDFDVAGTVAHEIGHTLGYGWDKWMTLFDPITGRFSSEAVAVVPALEKMLVETDYGPGTTLSHWDEERFDAELMTGFKSDAEYVLPITIDVAKLLGHTVLEHLKKKTSLETLFSELKAVQFSEKEQAKALDLDYFVTTPIWEEEYDFGRRKIPLR</sequence>
<reference evidence="7 8" key="1">
    <citation type="submission" date="2018-12" db="EMBL/GenBank/DDBJ databases">
        <authorList>
            <consortium name="Pathogen Informatics"/>
        </authorList>
    </citation>
    <scope>NUCLEOTIDE SEQUENCE [LARGE SCALE GENOMIC DNA]</scope>
    <source>
        <strain evidence="7 8">NCTC7357</strain>
    </source>
</reference>
<dbReference type="RefSeq" id="WP_124324258.1">
    <property type="nucleotide sequence ID" value="NZ_CP118137.1"/>
</dbReference>
<dbReference type="Proteomes" id="UP000277437">
    <property type="component" value="Chromosome"/>
</dbReference>
<dbReference type="EMBL" id="LR134334">
    <property type="protein sequence ID" value="VEF71806.1"/>
    <property type="molecule type" value="Genomic_DNA"/>
</dbReference>
<evidence type="ECO:0000256" key="2">
    <source>
        <dbReference type="ARBA" id="ARBA00022670"/>
    </source>
</evidence>
<evidence type="ECO:0000313" key="8">
    <source>
        <dbReference type="Proteomes" id="UP000277437"/>
    </source>
</evidence>
<dbReference type="GO" id="GO:0007155">
    <property type="term" value="P:cell adhesion"/>
    <property type="evidence" value="ECO:0007669"/>
    <property type="project" value="InterPro"/>
</dbReference>
<evidence type="ECO:0000313" key="7">
    <source>
        <dbReference type="EMBL" id="VEF71806.1"/>
    </source>
</evidence>